<feature type="transmembrane region" description="Helical" evidence="5">
    <location>
        <begin position="159"/>
        <end position="181"/>
    </location>
</feature>
<sequence length="453" mass="49702">MINHEREGKDGNRVLRPTAIGSHIANPPVAAASAGRWDSGSLRDTLFLVTFLLLWLTVTPFVDLGRSDVLDVNTGGSLATMVASLGLTAALAIFMVQTGSLQALRGAASPALIVTLVWFAISAVLSDNADLAIRRLVLAVITLFQACAFLMLPRDLRHFARLLTIGALIVVAFCYFGVLFLPHLSIHQATDFAEPGLAGDWRGTFRHKNDAGGDMAIFIFIGLFAARLWNPVAGWSLVLLSAVFLFFSHSKSPTNLLPAFLLIPVLALRFRSVWMRSGVLLALPVFLCVITIGSVTVPEIRSVVSSILSDPTFTGRDGIWSFALENTVARPLFGHGFQAFWGTSALVYNWSSIETWAMRASDAHNGFLNVSVMTGWVGLFATLCWVVLQPLSDLVRARDVDADLQLFFMRVWFFGLCLSSFESLLFAVGRTQWFMMTVAIFGLRLQTLSRLKR</sequence>
<organism evidence="7 8">
    <name type="scientific">Methylorubrum populi</name>
    <dbReference type="NCBI Taxonomy" id="223967"/>
    <lineage>
        <taxon>Bacteria</taxon>
        <taxon>Pseudomonadati</taxon>
        <taxon>Pseudomonadota</taxon>
        <taxon>Alphaproteobacteria</taxon>
        <taxon>Hyphomicrobiales</taxon>
        <taxon>Methylobacteriaceae</taxon>
        <taxon>Methylorubrum</taxon>
    </lineage>
</organism>
<comment type="subcellular location">
    <subcellularLocation>
        <location evidence="1">Membrane</location>
        <topology evidence="1">Multi-pass membrane protein</topology>
    </subcellularLocation>
</comment>
<dbReference type="RefSeq" id="WP_152279076.1">
    <property type="nucleotide sequence ID" value="NZ_WEKV01000020.1"/>
</dbReference>
<feature type="transmembrane region" description="Helical" evidence="5">
    <location>
        <begin position="215"/>
        <end position="247"/>
    </location>
</feature>
<dbReference type="InterPro" id="IPR007016">
    <property type="entry name" value="O-antigen_ligase-rel_domated"/>
</dbReference>
<dbReference type="PANTHER" id="PTHR37422">
    <property type="entry name" value="TEICHURONIC ACID BIOSYNTHESIS PROTEIN TUAE"/>
    <property type="match status" value="1"/>
</dbReference>
<evidence type="ECO:0000256" key="3">
    <source>
        <dbReference type="ARBA" id="ARBA00022989"/>
    </source>
</evidence>
<gene>
    <name evidence="7" type="ORF">F8B43_5524</name>
</gene>
<name>A0A833J287_9HYPH</name>
<evidence type="ECO:0000313" key="8">
    <source>
        <dbReference type="Proteomes" id="UP000469949"/>
    </source>
</evidence>
<feature type="transmembrane region" description="Helical" evidence="5">
    <location>
        <begin position="278"/>
        <end position="297"/>
    </location>
</feature>
<keyword evidence="2 5" id="KW-0812">Transmembrane</keyword>
<comment type="caution">
    <text evidence="7">The sequence shown here is derived from an EMBL/GenBank/DDBJ whole genome shotgun (WGS) entry which is preliminary data.</text>
</comment>
<feature type="transmembrane region" description="Helical" evidence="5">
    <location>
        <begin position="45"/>
        <end position="62"/>
    </location>
</feature>
<accession>A0A833J287</accession>
<protein>
    <recommendedName>
        <fullName evidence="6">O-antigen ligase-related domain-containing protein</fullName>
    </recommendedName>
</protein>
<evidence type="ECO:0000256" key="2">
    <source>
        <dbReference type="ARBA" id="ARBA00022692"/>
    </source>
</evidence>
<keyword evidence="3 5" id="KW-1133">Transmembrane helix</keyword>
<dbReference type="GO" id="GO:0016020">
    <property type="term" value="C:membrane"/>
    <property type="evidence" value="ECO:0007669"/>
    <property type="project" value="UniProtKB-SubCell"/>
</dbReference>
<feature type="transmembrane region" description="Helical" evidence="5">
    <location>
        <begin position="367"/>
        <end position="388"/>
    </location>
</feature>
<evidence type="ECO:0000256" key="1">
    <source>
        <dbReference type="ARBA" id="ARBA00004141"/>
    </source>
</evidence>
<evidence type="ECO:0000256" key="5">
    <source>
        <dbReference type="SAM" id="Phobius"/>
    </source>
</evidence>
<dbReference type="EMBL" id="WEKV01000020">
    <property type="protein sequence ID" value="KAB7782769.1"/>
    <property type="molecule type" value="Genomic_DNA"/>
</dbReference>
<dbReference type="InterPro" id="IPR051533">
    <property type="entry name" value="WaaL-like"/>
</dbReference>
<reference evidence="7 8" key="1">
    <citation type="submission" date="2019-10" db="EMBL/GenBank/DDBJ databases">
        <title>Draft Genome Sequence of the Caffeine Degrading Methylotroph Methylorubrum populi PINKEL.</title>
        <authorList>
            <person name="Dawson S.C."/>
            <person name="Zhang X."/>
            <person name="Wright M.E."/>
            <person name="Sharma G."/>
            <person name="Langner J.T."/>
            <person name="Ditty J.L."/>
            <person name="Subuyuj G.A."/>
        </authorList>
    </citation>
    <scope>NUCLEOTIDE SEQUENCE [LARGE SCALE GENOMIC DNA]</scope>
    <source>
        <strain evidence="7 8">Pinkel</strain>
    </source>
</reference>
<dbReference type="PANTHER" id="PTHR37422:SF21">
    <property type="entry name" value="EXOQ-LIKE PROTEIN"/>
    <property type="match status" value="1"/>
</dbReference>
<evidence type="ECO:0000256" key="4">
    <source>
        <dbReference type="ARBA" id="ARBA00023136"/>
    </source>
</evidence>
<feature type="transmembrane region" description="Helical" evidence="5">
    <location>
        <begin position="108"/>
        <end position="126"/>
    </location>
</feature>
<dbReference type="AlphaFoldDB" id="A0A833J287"/>
<feature type="domain" description="O-antigen ligase-related" evidence="6">
    <location>
        <begin position="237"/>
        <end position="381"/>
    </location>
</feature>
<dbReference type="Proteomes" id="UP000469949">
    <property type="component" value="Unassembled WGS sequence"/>
</dbReference>
<evidence type="ECO:0000259" key="6">
    <source>
        <dbReference type="Pfam" id="PF04932"/>
    </source>
</evidence>
<feature type="transmembrane region" description="Helical" evidence="5">
    <location>
        <begin position="74"/>
        <end position="96"/>
    </location>
</feature>
<feature type="transmembrane region" description="Helical" evidence="5">
    <location>
        <begin position="408"/>
        <end position="428"/>
    </location>
</feature>
<keyword evidence="4 5" id="KW-0472">Membrane</keyword>
<evidence type="ECO:0000313" key="7">
    <source>
        <dbReference type="EMBL" id="KAB7782769.1"/>
    </source>
</evidence>
<feature type="transmembrane region" description="Helical" evidence="5">
    <location>
        <begin position="132"/>
        <end position="152"/>
    </location>
</feature>
<proteinExistence type="predicted"/>
<dbReference type="Pfam" id="PF04932">
    <property type="entry name" value="Wzy_C"/>
    <property type="match status" value="1"/>
</dbReference>